<evidence type="ECO:0000313" key="2">
    <source>
        <dbReference type="EMBL" id="KAH7275070.1"/>
    </source>
</evidence>
<reference evidence="2" key="1">
    <citation type="journal article" date="2021" name="Nat. Commun.">
        <title>Genetic determinants of endophytism in the Arabidopsis root mycobiome.</title>
        <authorList>
            <person name="Mesny F."/>
            <person name="Miyauchi S."/>
            <person name="Thiergart T."/>
            <person name="Pickel B."/>
            <person name="Atanasova L."/>
            <person name="Karlsson M."/>
            <person name="Huettel B."/>
            <person name="Barry K.W."/>
            <person name="Haridas S."/>
            <person name="Chen C."/>
            <person name="Bauer D."/>
            <person name="Andreopoulos W."/>
            <person name="Pangilinan J."/>
            <person name="LaButti K."/>
            <person name="Riley R."/>
            <person name="Lipzen A."/>
            <person name="Clum A."/>
            <person name="Drula E."/>
            <person name="Henrissat B."/>
            <person name="Kohler A."/>
            <person name="Grigoriev I.V."/>
            <person name="Martin F.M."/>
            <person name="Hacquard S."/>
        </authorList>
    </citation>
    <scope>NUCLEOTIDE SEQUENCE</scope>
    <source>
        <strain evidence="2">FSSC 5 MPI-SDFR-AT-0091</strain>
    </source>
</reference>
<accession>A0A9P9L596</accession>
<sequence length="148" mass="15738">MRVTRLGVLGTLLALGSRLPLASLLLWGILVTGIIFLSLLQGSQGQGLGLSDDLLLSRLRSLGADSLALATGGIYDLLLHQVAPVNLVLGTLSLAWVWVFSCNFFIVGFPLAALDADWEGHVPRLVFKANALALHLLLPGILHRGVVL</sequence>
<dbReference type="AlphaFoldDB" id="A0A9P9L596"/>
<dbReference type="EMBL" id="JAGTJS010000001">
    <property type="protein sequence ID" value="KAH7275070.1"/>
    <property type="molecule type" value="Genomic_DNA"/>
</dbReference>
<keyword evidence="3" id="KW-1185">Reference proteome</keyword>
<organism evidence="2 3">
    <name type="scientific">Fusarium solani</name>
    <name type="common">Filamentous fungus</name>
    <dbReference type="NCBI Taxonomy" id="169388"/>
    <lineage>
        <taxon>Eukaryota</taxon>
        <taxon>Fungi</taxon>
        <taxon>Dikarya</taxon>
        <taxon>Ascomycota</taxon>
        <taxon>Pezizomycotina</taxon>
        <taxon>Sordariomycetes</taxon>
        <taxon>Hypocreomycetidae</taxon>
        <taxon>Hypocreales</taxon>
        <taxon>Nectriaceae</taxon>
        <taxon>Fusarium</taxon>
        <taxon>Fusarium solani species complex</taxon>
    </lineage>
</organism>
<keyword evidence="1" id="KW-0472">Membrane</keyword>
<evidence type="ECO:0000256" key="1">
    <source>
        <dbReference type="SAM" id="Phobius"/>
    </source>
</evidence>
<protein>
    <submittedName>
        <fullName evidence="2">Uncharacterized protein</fullName>
    </submittedName>
</protein>
<proteinExistence type="predicted"/>
<gene>
    <name evidence="2" type="ORF">B0J15DRAFT_3382</name>
</gene>
<name>A0A9P9L596_FUSSL</name>
<feature type="transmembrane region" description="Helical" evidence="1">
    <location>
        <begin position="20"/>
        <end position="40"/>
    </location>
</feature>
<dbReference type="Proteomes" id="UP000736672">
    <property type="component" value="Unassembled WGS sequence"/>
</dbReference>
<comment type="caution">
    <text evidence="2">The sequence shown here is derived from an EMBL/GenBank/DDBJ whole genome shotgun (WGS) entry which is preliminary data.</text>
</comment>
<keyword evidence="1" id="KW-0812">Transmembrane</keyword>
<evidence type="ECO:0000313" key="3">
    <source>
        <dbReference type="Proteomes" id="UP000736672"/>
    </source>
</evidence>
<feature type="transmembrane region" description="Helical" evidence="1">
    <location>
        <begin position="95"/>
        <end position="113"/>
    </location>
</feature>
<keyword evidence="1" id="KW-1133">Transmembrane helix</keyword>